<feature type="region of interest" description="Disordered" evidence="5">
    <location>
        <begin position="292"/>
        <end position="321"/>
    </location>
</feature>
<sequence length="321" mass="36207">MSRLFTKPSGVAPQKRKKVVISDIEQLASKPSISSQLPLVPIKSALRKKVTQPTKSKKVGKVEAAEEESEEEEPSRGPASESDVVELNGFGEDESDDDSSDEDEDGNDSSEEESNQSSEDDSQAKPSSKDQPTPNCKSKQKTAEEESGVVYLGRIPSGFYEDEMKSYFDQFGEVLRLRLSRCKKTGKPKHYGFIEFKHVQVAQIVAETIHNYLLCGKLLQCKLLEKHEIHPKLWVGAGTKFMKDCKLRLDREKRNKPKPSTKQTEISNRLIEREEKKRKRLVELGIDYDFPGYVSPVQPQVVANPTPNENPKKSKKSKKKV</sequence>
<evidence type="ECO:0000313" key="8">
    <source>
        <dbReference type="Proteomes" id="UP000054564"/>
    </source>
</evidence>
<feature type="region of interest" description="Disordered" evidence="5">
    <location>
        <begin position="30"/>
        <end position="143"/>
    </location>
</feature>
<keyword evidence="2 4" id="KW-0694">RNA-binding</keyword>
<evidence type="ECO:0000256" key="4">
    <source>
        <dbReference type="PROSITE-ProRule" id="PRU00176"/>
    </source>
</evidence>
<comment type="subcellular location">
    <subcellularLocation>
        <location evidence="1">Nucleus</location>
        <location evidence="1">Nucleolus</location>
    </subcellularLocation>
</comment>
<evidence type="ECO:0000313" key="7">
    <source>
        <dbReference type="EMBL" id="KNE97694.1"/>
    </source>
</evidence>
<accession>A0A0L0VFA8</accession>
<feature type="compositionally biased region" description="Acidic residues" evidence="5">
    <location>
        <begin position="91"/>
        <end position="121"/>
    </location>
</feature>
<evidence type="ECO:0000256" key="3">
    <source>
        <dbReference type="ARBA" id="ARBA00023242"/>
    </source>
</evidence>
<organism evidence="7 8">
    <name type="scientific">Puccinia striiformis f. sp. tritici PST-78</name>
    <dbReference type="NCBI Taxonomy" id="1165861"/>
    <lineage>
        <taxon>Eukaryota</taxon>
        <taxon>Fungi</taxon>
        <taxon>Dikarya</taxon>
        <taxon>Basidiomycota</taxon>
        <taxon>Pucciniomycotina</taxon>
        <taxon>Pucciniomycetes</taxon>
        <taxon>Pucciniales</taxon>
        <taxon>Pucciniaceae</taxon>
        <taxon>Puccinia</taxon>
    </lineage>
</organism>
<feature type="compositionally biased region" description="Basic residues" evidence="5">
    <location>
        <begin position="45"/>
        <end position="59"/>
    </location>
</feature>
<evidence type="ECO:0000259" key="6">
    <source>
        <dbReference type="PROSITE" id="PS50102"/>
    </source>
</evidence>
<feature type="domain" description="RRM" evidence="6">
    <location>
        <begin position="148"/>
        <end position="226"/>
    </location>
</feature>
<dbReference type="PANTHER" id="PTHR46754">
    <property type="entry name" value="MKI67 FHA DOMAIN-INTERACTING NUCLEOLAR PHOSPHOPROTEIN"/>
    <property type="match status" value="1"/>
</dbReference>
<comment type="caution">
    <text evidence="7">The sequence shown here is derived from an EMBL/GenBank/DDBJ whole genome shotgun (WGS) entry which is preliminary data.</text>
</comment>
<reference evidence="8" key="1">
    <citation type="submission" date="2014-03" db="EMBL/GenBank/DDBJ databases">
        <title>The Genome Sequence of Puccinia striiformis f. sp. tritici PST-78.</title>
        <authorList>
            <consortium name="The Broad Institute Genome Sequencing Platform"/>
            <person name="Cuomo C."/>
            <person name="Hulbert S."/>
            <person name="Chen X."/>
            <person name="Walker B."/>
            <person name="Young S.K."/>
            <person name="Zeng Q."/>
            <person name="Gargeya S."/>
            <person name="Fitzgerald M."/>
            <person name="Haas B."/>
            <person name="Abouelleil A."/>
            <person name="Alvarado L."/>
            <person name="Arachchi H.M."/>
            <person name="Berlin A.M."/>
            <person name="Chapman S.B."/>
            <person name="Goldberg J."/>
            <person name="Griggs A."/>
            <person name="Gujja S."/>
            <person name="Hansen M."/>
            <person name="Howarth C."/>
            <person name="Imamovic A."/>
            <person name="Larimer J."/>
            <person name="McCowan C."/>
            <person name="Montmayeur A."/>
            <person name="Murphy C."/>
            <person name="Neiman D."/>
            <person name="Pearson M."/>
            <person name="Priest M."/>
            <person name="Roberts A."/>
            <person name="Saif S."/>
            <person name="Shea T."/>
            <person name="Sisk P."/>
            <person name="Sykes S."/>
            <person name="Wortman J."/>
            <person name="Nusbaum C."/>
            <person name="Birren B."/>
        </authorList>
    </citation>
    <scope>NUCLEOTIDE SEQUENCE [LARGE SCALE GENOMIC DNA]</scope>
    <source>
        <strain evidence="8">race PST-78</strain>
    </source>
</reference>
<dbReference type="InterPro" id="IPR012677">
    <property type="entry name" value="Nucleotide-bd_a/b_plait_sf"/>
</dbReference>
<dbReference type="CDD" id="cd12307">
    <property type="entry name" value="RRM_NIFK_like"/>
    <property type="match status" value="1"/>
</dbReference>
<dbReference type="InterPro" id="IPR035979">
    <property type="entry name" value="RBD_domain_sf"/>
</dbReference>
<evidence type="ECO:0000256" key="5">
    <source>
        <dbReference type="SAM" id="MobiDB-lite"/>
    </source>
</evidence>
<dbReference type="OrthoDB" id="21467at2759"/>
<dbReference type="AlphaFoldDB" id="A0A0L0VFA8"/>
<dbReference type="PROSITE" id="PS50102">
    <property type="entry name" value="RRM"/>
    <property type="match status" value="1"/>
</dbReference>
<dbReference type="InterPro" id="IPR000504">
    <property type="entry name" value="RRM_dom"/>
</dbReference>
<dbReference type="GO" id="GO:0005730">
    <property type="term" value="C:nucleolus"/>
    <property type="evidence" value="ECO:0007669"/>
    <property type="project" value="UniProtKB-SubCell"/>
</dbReference>
<dbReference type="Pfam" id="PF00076">
    <property type="entry name" value="RRM_1"/>
    <property type="match status" value="1"/>
</dbReference>
<feature type="compositionally biased region" description="Polar residues" evidence="5">
    <location>
        <begin position="297"/>
        <end position="309"/>
    </location>
</feature>
<dbReference type="SMART" id="SM00360">
    <property type="entry name" value="RRM"/>
    <property type="match status" value="1"/>
</dbReference>
<dbReference type="EMBL" id="AJIL01000065">
    <property type="protein sequence ID" value="KNE97694.1"/>
    <property type="molecule type" value="Genomic_DNA"/>
</dbReference>
<evidence type="ECO:0000256" key="1">
    <source>
        <dbReference type="ARBA" id="ARBA00004604"/>
    </source>
</evidence>
<dbReference type="SUPFAM" id="SSF54928">
    <property type="entry name" value="RNA-binding domain, RBD"/>
    <property type="match status" value="1"/>
</dbReference>
<evidence type="ECO:0000256" key="2">
    <source>
        <dbReference type="ARBA" id="ARBA00022884"/>
    </source>
</evidence>
<keyword evidence="3" id="KW-0539">Nucleus</keyword>
<dbReference type="Proteomes" id="UP000054564">
    <property type="component" value="Unassembled WGS sequence"/>
</dbReference>
<keyword evidence="8" id="KW-1185">Reference proteome</keyword>
<dbReference type="STRING" id="1165861.A0A0L0VFA8"/>
<protein>
    <recommendedName>
        <fullName evidence="6">RRM domain-containing protein</fullName>
    </recommendedName>
</protein>
<name>A0A0L0VFA8_9BASI</name>
<dbReference type="GO" id="GO:0003723">
    <property type="term" value="F:RNA binding"/>
    <property type="evidence" value="ECO:0007669"/>
    <property type="project" value="UniProtKB-UniRule"/>
</dbReference>
<gene>
    <name evidence="7" type="ORF">PSTG_09098</name>
</gene>
<proteinExistence type="predicted"/>
<feature type="compositionally biased region" description="Polar residues" evidence="5">
    <location>
        <begin position="124"/>
        <end position="137"/>
    </location>
</feature>
<dbReference type="Gene3D" id="3.30.70.330">
    <property type="match status" value="1"/>
</dbReference>